<proteinExistence type="predicted"/>
<organism evidence="2">
    <name type="scientific">Tanacetum cinerariifolium</name>
    <name type="common">Dalmatian daisy</name>
    <name type="synonym">Chrysanthemum cinerariifolium</name>
    <dbReference type="NCBI Taxonomy" id="118510"/>
    <lineage>
        <taxon>Eukaryota</taxon>
        <taxon>Viridiplantae</taxon>
        <taxon>Streptophyta</taxon>
        <taxon>Embryophyta</taxon>
        <taxon>Tracheophyta</taxon>
        <taxon>Spermatophyta</taxon>
        <taxon>Magnoliopsida</taxon>
        <taxon>eudicotyledons</taxon>
        <taxon>Gunneridae</taxon>
        <taxon>Pentapetalae</taxon>
        <taxon>asterids</taxon>
        <taxon>campanulids</taxon>
        <taxon>Asterales</taxon>
        <taxon>Asteraceae</taxon>
        <taxon>Asteroideae</taxon>
        <taxon>Anthemideae</taxon>
        <taxon>Anthemidinae</taxon>
        <taxon>Tanacetum</taxon>
    </lineage>
</organism>
<sequence>YFPYYEKEKCEREYKSIRQLPEETSTDFMKRFLRLTGFLGAKAGSQEEQAKHFKWGLNDYILDRILNTEFTDVAQVANAERNVEIFRDRPKNEGNNMRDRDGHRIRPSDTPAQGSNQRA</sequence>
<name>A0A699RJH2_TANCI</name>
<feature type="compositionally biased region" description="Polar residues" evidence="1">
    <location>
        <begin position="110"/>
        <end position="119"/>
    </location>
</feature>
<accession>A0A699RJH2</accession>
<feature type="region of interest" description="Disordered" evidence="1">
    <location>
        <begin position="86"/>
        <end position="119"/>
    </location>
</feature>
<feature type="non-terminal residue" evidence="2">
    <location>
        <position position="1"/>
    </location>
</feature>
<gene>
    <name evidence="2" type="ORF">Tci_859489</name>
</gene>
<evidence type="ECO:0000313" key="2">
    <source>
        <dbReference type="EMBL" id="GFC87519.1"/>
    </source>
</evidence>
<dbReference type="EMBL" id="BKCJ011110688">
    <property type="protein sequence ID" value="GFC87519.1"/>
    <property type="molecule type" value="Genomic_DNA"/>
</dbReference>
<feature type="compositionally biased region" description="Basic and acidic residues" evidence="1">
    <location>
        <begin position="86"/>
        <end position="107"/>
    </location>
</feature>
<feature type="non-terminal residue" evidence="2">
    <location>
        <position position="119"/>
    </location>
</feature>
<evidence type="ECO:0000256" key="1">
    <source>
        <dbReference type="SAM" id="MobiDB-lite"/>
    </source>
</evidence>
<comment type="caution">
    <text evidence="2">The sequence shown here is derived from an EMBL/GenBank/DDBJ whole genome shotgun (WGS) entry which is preliminary data.</text>
</comment>
<dbReference type="AlphaFoldDB" id="A0A699RJH2"/>
<reference evidence="2" key="1">
    <citation type="journal article" date="2019" name="Sci. Rep.">
        <title>Draft genome of Tanacetum cinerariifolium, the natural source of mosquito coil.</title>
        <authorList>
            <person name="Yamashiro T."/>
            <person name="Shiraishi A."/>
            <person name="Satake H."/>
            <person name="Nakayama K."/>
        </authorList>
    </citation>
    <scope>NUCLEOTIDE SEQUENCE</scope>
</reference>
<protein>
    <submittedName>
        <fullName evidence="2">Zinc finger, CCHC-type, retrotransposon Gag domain protein</fullName>
    </submittedName>
</protein>